<keyword evidence="2" id="KW-1185">Reference proteome</keyword>
<name>A0ACC0A1H7_CATRO</name>
<dbReference type="Proteomes" id="UP001060085">
    <property type="component" value="Linkage Group LG07"/>
</dbReference>
<organism evidence="1 2">
    <name type="scientific">Catharanthus roseus</name>
    <name type="common">Madagascar periwinkle</name>
    <name type="synonym">Vinca rosea</name>
    <dbReference type="NCBI Taxonomy" id="4058"/>
    <lineage>
        <taxon>Eukaryota</taxon>
        <taxon>Viridiplantae</taxon>
        <taxon>Streptophyta</taxon>
        <taxon>Embryophyta</taxon>
        <taxon>Tracheophyta</taxon>
        <taxon>Spermatophyta</taxon>
        <taxon>Magnoliopsida</taxon>
        <taxon>eudicotyledons</taxon>
        <taxon>Gunneridae</taxon>
        <taxon>Pentapetalae</taxon>
        <taxon>asterids</taxon>
        <taxon>lamiids</taxon>
        <taxon>Gentianales</taxon>
        <taxon>Apocynaceae</taxon>
        <taxon>Rauvolfioideae</taxon>
        <taxon>Vinceae</taxon>
        <taxon>Catharanthinae</taxon>
        <taxon>Catharanthus</taxon>
    </lineage>
</organism>
<gene>
    <name evidence="1" type="ORF">M9H77_30430</name>
</gene>
<comment type="caution">
    <text evidence="1">The sequence shown here is derived from an EMBL/GenBank/DDBJ whole genome shotgun (WGS) entry which is preliminary data.</text>
</comment>
<proteinExistence type="predicted"/>
<reference evidence="2" key="1">
    <citation type="journal article" date="2023" name="Nat. Plants">
        <title>Single-cell RNA sequencing provides a high-resolution roadmap for understanding the multicellular compartmentation of specialized metabolism.</title>
        <authorList>
            <person name="Sun S."/>
            <person name="Shen X."/>
            <person name="Li Y."/>
            <person name="Li Y."/>
            <person name="Wang S."/>
            <person name="Li R."/>
            <person name="Zhang H."/>
            <person name="Shen G."/>
            <person name="Guo B."/>
            <person name="Wei J."/>
            <person name="Xu J."/>
            <person name="St-Pierre B."/>
            <person name="Chen S."/>
            <person name="Sun C."/>
        </authorList>
    </citation>
    <scope>NUCLEOTIDE SEQUENCE [LARGE SCALE GENOMIC DNA]</scope>
</reference>
<sequence>MELFGYNDKGILPNLVREFYTNMFFKSNPYKSGITTTVKGVRIHLDRAILVRILSILNKVPFIFYECASTSIFEDPTWVYSEAHGKVWCSDIGHRKEDCKIQRFRGYLEGSGPDDSITRGDEKAEEAAEEVEDSDEDNFWVAVINQLEHSNAIGTPPREHPKSTSKSGRDDLAPTRHAQLLLYALFIRYAI</sequence>
<evidence type="ECO:0000313" key="2">
    <source>
        <dbReference type="Proteomes" id="UP001060085"/>
    </source>
</evidence>
<dbReference type="EMBL" id="CM044707">
    <property type="protein sequence ID" value="KAI5653243.1"/>
    <property type="molecule type" value="Genomic_DNA"/>
</dbReference>
<accession>A0ACC0A1H7</accession>
<protein>
    <submittedName>
        <fullName evidence="1">Uncharacterized protein</fullName>
    </submittedName>
</protein>
<evidence type="ECO:0000313" key="1">
    <source>
        <dbReference type="EMBL" id="KAI5653243.1"/>
    </source>
</evidence>